<dbReference type="InterPro" id="IPR010326">
    <property type="entry name" value="EXOC3/Sec6"/>
</dbReference>
<dbReference type="GO" id="GO:0000149">
    <property type="term" value="F:SNARE binding"/>
    <property type="evidence" value="ECO:0007669"/>
    <property type="project" value="TreeGrafter"/>
</dbReference>
<dbReference type="AlphaFoldDB" id="A0A8X7WZ86"/>
<feature type="region of interest" description="Disordered" evidence="2">
    <location>
        <begin position="1"/>
        <end position="37"/>
    </location>
</feature>
<comment type="caution">
    <text evidence="3">The sequence shown here is derived from an EMBL/GenBank/DDBJ whole genome shotgun (WGS) entry which is preliminary data.</text>
</comment>
<evidence type="ECO:0000313" key="4">
    <source>
        <dbReference type="Proteomes" id="UP000886611"/>
    </source>
</evidence>
<dbReference type="Gene3D" id="1.10.357.70">
    <property type="entry name" value="Exocyst complex component Sec6, C-terminal domain"/>
    <property type="match status" value="1"/>
</dbReference>
<evidence type="ECO:0000256" key="2">
    <source>
        <dbReference type="SAM" id="MobiDB-lite"/>
    </source>
</evidence>
<dbReference type="EMBL" id="JAATIS010008546">
    <property type="protein sequence ID" value="KAG2457637.1"/>
    <property type="molecule type" value="Genomic_DNA"/>
</dbReference>
<proteinExistence type="inferred from homology"/>
<protein>
    <submittedName>
        <fullName evidence="3">TNAP2 protein</fullName>
    </submittedName>
</protein>
<evidence type="ECO:0000313" key="3">
    <source>
        <dbReference type="EMBL" id="KAG2457637.1"/>
    </source>
</evidence>
<dbReference type="PANTHER" id="PTHR21292:SF4">
    <property type="entry name" value="TUMOR NECROSIS FACTOR ALPHA-INDUCED PROTEIN 2"/>
    <property type="match status" value="1"/>
</dbReference>
<comment type="similarity">
    <text evidence="1">Belongs to the SEC6 family.</text>
</comment>
<feature type="non-terminal residue" evidence="3">
    <location>
        <position position="1"/>
    </location>
</feature>
<gene>
    <name evidence="3" type="primary">Tnfaip2_0</name>
    <name evidence="3" type="ORF">GTO96_0011969</name>
</gene>
<dbReference type="GO" id="GO:0000145">
    <property type="term" value="C:exocyst"/>
    <property type="evidence" value="ECO:0007669"/>
    <property type="project" value="InterPro"/>
</dbReference>
<name>A0A8X7WZ86_POLSE</name>
<organism evidence="3 4">
    <name type="scientific">Polypterus senegalus</name>
    <name type="common">Senegal bichir</name>
    <dbReference type="NCBI Taxonomy" id="55291"/>
    <lineage>
        <taxon>Eukaryota</taxon>
        <taxon>Metazoa</taxon>
        <taxon>Chordata</taxon>
        <taxon>Craniata</taxon>
        <taxon>Vertebrata</taxon>
        <taxon>Euteleostomi</taxon>
        <taxon>Actinopterygii</taxon>
        <taxon>Polypteriformes</taxon>
        <taxon>Polypteridae</taxon>
        <taxon>Polypterus</taxon>
    </lineage>
</organism>
<sequence length="903" mass="103118">MIMEKTGFSRKGGAAGGTPSLPIRNGNSDGAVVKSKESKTGAVAKITSFAGWDNKKPSRQIKTSEDKSPLKRGVVGRFSLKNVRLINRESTPPRRKTETIVEIHSEEETLSSGEYSNVKNEKRHSDVGCLGERCYGVSLLEGTPSEVKHRDMLSTLKRGGLKRLSMIGVLGKSPSNKKNSEEEFAVQFMNNSISDEAGSPEAKSSDQWSPLKKGGFGRFSFRDALKKIPVFNHNHLDKVMESAPEPDLPAHSFSVETFQEYLEQRRLSQASRLLINEQQRLYDSNSETTQEEKDELDQRYKQLAEIIFKVAKNAVTLSKEDLLGLRSAVSAIGQEEKQDELYLEEKNKNPKIQTTRPKEWRKKHDNILKEATKARMENLRDVPGDEQLSSCFQRNLFRMGMRIKEDLISVVDNVKDCYPASYDICNFYARLYHKEFSLYVQHQITTDLDSEDCTYLLCWLCNYYPKEIMFSHDLLGFRAQDQPLYSVPGGRLKALINRVGSLLAVMGFELATFQCFNTTAQTGKKISENLFRKVMPIVLEEFEPFLERYQNFVKDFISGKEKRENRTSVIVVNVSCCEVFREYIEDQKEFFKTESKEKCLTILRNMETSGVQYLFHVFQNALKALDLNDTKSDVIKSQGILFPPQPSYKGLVTQEWMDNSSSIIENLLSIADKQMQEFRKMKPGCFQKLVGKLHSSVITEYSRRIMKRKIKLKSKEQQVSVANQICAESKKIEQLFSKYHSKEDWLHPILPKVAEILRLQDASSIQLEIATMVRDYPDIREDHISALLDMKVNLSPKDVKKILKVLKEREPESQDSPIKSKDFFSEVQVAQSRKGKWLPKTLGKFPIQTKRNASGLIPQLQTPEGRPSLPLARLRLTTLNAYNLKAEVSVPEWPKGVISLKSE</sequence>
<dbReference type="InterPro" id="IPR042532">
    <property type="entry name" value="EXOC3/Sec6_C"/>
</dbReference>
<evidence type="ECO:0000256" key="1">
    <source>
        <dbReference type="ARBA" id="ARBA00009447"/>
    </source>
</evidence>
<dbReference type="GO" id="GO:0051601">
    <property type="term" value="P:exocyst localization"/>
    <property type="evidence" value="ECO:0007669"/>
    <property type="project" value="TreeGrafter"/>
</dbReference>
<accession>A0A8X7WZ86</accession>
<keyword evidence="4" id="KW-1185">Reference proteome</keyword>
<dbReference type="GO" id="GO:0006887">
    <property type="term" value="P:exocytosis"/>
    <property type="evidence" value="ECO:0007669"/>
    <property type="project" value="InterPro"/>
</dbReference>
<dbReference type="Proteomes" id="UP000886611">
    <property type="component" value="Unassembled WGS sequence"/>
</dbReference>
<dbReference type="Pfam" id="PF06046">
    <property type="entry name" value="Sec6"/>
    <property type="match status" value="2"/>
</dbReference>
<feature type="non-terminal residue" evidence="3">
    <location>
        <position position="903"/>
    </location>
</feature>
<reference evidence="3 4" key="1">
    <citation type="journal article" date="2021" name="Cell">
        <title>Tracing the genetic footprints of vertebrate landing in non-teleost ray-finned fishes.</title>
        <authorList>
            <person name="Bi X."/>
            <person name="Wang K."/>
            <person name="Yang L."/>
            <person name="Pan H."/>
            <person name="Jiang H."/>
            <person name="Wei Q."/>
            <person name="Fang M."/>
            <person name="Yu H."/>
            <person name="Zhu C."/>
            <person name="Cai Y."/>
            <person name="He Y."/>
            <person name="Gan X."/>
            <person name="Zeng H."/>
            <person name="Yu D."/>
            <person name="Zhu Y."/>
            <person name="Jiang H."/>
            <person name="Qiu Q."/>
            <person name="Yang H."/>
            <person name="Zhang Y.E."/>
            <person name="Wang W."/>
            <person name="Zhu M."/>
            <person name="He S."/>
            <person name="Zhang G."/>
        </authorList>
    </citation>
    <scope>NUCLEOTIDE SEQUENCE [LARGE SCALE GENOMIC DNA]</scope>
    <source>
        <strain evidence="3">Bchr_013</strain>
    </source>
</reference>
<dbReference type="PANTHER" id="PTHR21292">
    <property type="entry name" value="EXOCYST COMPLEX COMPONENT SEC6-RELATED"/>
    <property type="match status" value="1"/>
</dbReference>